<dbReference type="PANTHER" id="PTHR10000:SF8">
    <property type="entry name" value="HAD SUPERFAMILY HYDROLASE-LIKE, TYPE 3"/>
    <property type="match status" value="1"/>
</dbReference>
<sequence>MNYKLICIDMDGTLLNKHSEISEKNKNTLKKAVASGINVAICTGRIFASADYFSDLVGIKTALIACNGSYIKDKSTNEVIYTSTLKKEQILKIYRTVNNHNFKIIYYTCDTAIMEKEFPEDHTYVVTNKLVPDEKKIKFFITSDINEIINKYGDEIIKIICLDNREDKTELLEVKKELLKFSDLETVSSGGNNFEIMQHGVSKGNAAKILAEKLGINQKEIMCIGDNENDVSMLKYAGLGVAMGNGCALAKEVADYVTDTNVNDGVAKAIEKFAL</sequence>
<dbReference type="NCBIfam" id="TIGR01484">
    <property type="entry name" value="HAD-SF-IIB"/>
    <property type="match status" value="1"/>
</dbReference>
<accession>A0A1I1MI12</accession>
<dbReference type="AlphaFoldDB" id="A0A1I1MI12"/>
<dbReference type="SFLD" id="SFLDG01144">
    <property type="entry name" value="C2.B.4:_PGP_Like"/>
    <property type="match status" value="1"/>
</dbReference>
<dbReference type="SFLD" id="SFLDS00003">
    <property type="entry name" value="Haloacid_Dehalogenase"/>
    <property type="match status" value="1"/>
</dbReference>
<dbReference type="InterPro" id="IPR006379">
    <property type="entry name" value="HAD-SF_hydro_IIB"/>
</dbReference>
<evidence type="ECO:0000313" key="2">
    <source>
        <dbReference type="Proteomes" id="UP000199263"/>
    </source>
</evidence>
<dbReference type="SUPFAM" id="SSF56784">
    <property type="entry name" value="HAD-like"/>
    <property type="match status" value="1"/>
</dbReference>
<dbReference type="Gene3D" id="3.30.1240.10">
    <property type="match status" value="1"/>
</dbReference>
<dbReference type="NCBIfam" id="TIGR00099">
    <property type="entry name" value="Cof-subfamily"/>
    <property type="match status" value="1"/>
</dbReference>
<dbReference type="OrthoDB" id="9781413at2"/>
<dbReference type="PANTHER" id="PTHR10000">
    <property type="entry name" value="PHOSPHOSERINE PHOSPHATASE"/>
    <property type="match status" value="1"/>
</dbReference>
<proteinExistence type="predicted"/>
<dbReference type="EMBL" id="FOMG01000011">
    <property type="protein sequence ID" value="SFC85124.1"/>
    <property type="molecule type" value="Genomic_DNA"/>
</dbReference>
<dbReference type="InterPro" id="IPR023214">
    <property type="entry name" value="HAD_sf"/>
</dbReference>
<dbReference type="InterPro" id="IPR000150">
    <property type="entry name" value="Cof"/>
</dbReference>
<evidence type="ECO:0008006" key="3">
    <source>
        <dbReference type="Google" id="ProtNLM"/>
    </source>
</evidence>
<protein>
    <recommendedName>
        <fullName evidence="3">Cof subfamily of IIB subfamily of haloacid dehalogenase superfamily/HAD-superfamily hydrolase, subfamily IIB</fullName>
    </recommendedName>
</protein>
<dbReference type="Proteomes" id="UP000199263">
    <property type="component" value="Unassembled WGS sequence"/>
</dbReference>
<evidence type="ECO:0000313" key="1">
    <source>
        <dbReference type="EMBL" id="SFC85124.1"/>
    </source>
</evidence>
<dbReference type="SFLD" id="SFLDG01140">
    <property type="entry name" value="C2.B:_Phosphomannomutase_and_P"/>
    <property type="match status" value="1"/>
</dbReference>
<dbReference type="PRINTS" id="PR00119">
    <property type="entry name" value="CATATPASE"/>
</dbReference>
<gene>
    <name evidence="1" type="ORF">SAMN05421842_11116</name>
</gene>
<name>A0A1I1MI12_9CLOT</name>
<dbReference type="GO" id="GO:0005829">
    <property type="term" value="C:cytosol"/>
    <property type="evidence" value="ECO:0007669"/>
    <property type="project" value="TreeGrafter"/>
</dbReference>
<dbReference type="GO" id="GO:0016791">
    <property type="term" value="F:phosphatase activity"/>
    <property type="evidence" value="ECO:0007669"/>
    <property type="project" value="TreeGrafter"/>
</dbReference>
<organism evidence="1 2">
    <name type="scientific">Clostridium uliginosum</name>
    <dbReference type="NCBI Taxonomy" id="119641"/>
    <lineage>
        <taxon>Bacteria</taxon>
        <taxon>Bacillati</taxon>
        <taxon>Bacillota</taxon>
        <taxon>Clostridia</taxon>
        <taxon>Eubacteriales</taxon>
        <taxon>Clostridiaceae</taxon>
        <taxon>Clostridium</taxon>
    </lineage>
</organism>
<dbReference type="RefSeq" id="WP_090090976.1">
    <property type="nucleotide sequence ID" value="NZ_FOMG01000011.1"/>
</dbReference>
<keyword evidence="2" id="KW-1185">Reference proteome</keyword>
<dbReference type="PROSITE" id="PS01229">
    <property type="entry name" value="COF_2"/>
    <property type="match status" value="1"/>
</dbReference>
<dbReference type="PROSITE" id="PS01228">
    <property type="entry name" value="COF_1"/>
    <property type="match status" value="1"/>
</dbReference>
<dbReference type="GO" id="GO:0000287">
    <property type="term" value="F:magnesium ion binding"/>
    <property type="evidence" value="ECO:0007669"/>
    <property type="project" value="TreeGrafter"/>
</dbReference>
<dbReference type="InterPro" id="IPR036412">
    <property type="entry name" value="HAD-like_sf"/>
</dbReference>
<dbReference type="STRING" id="119641.SAMN05421842_11116"/>
<dbReference type="CDD" id="cd07516">
    <property type="entry name" value="HAD_Pase"/>
    <property type="match status" value="1"/>
</dbReference>
<reference evidence="1 2" key="1">
    <citation type="submission" date="2016-10" db="EMBL/GenBank/DDBJ databases">
        <authorList>
            <person name="de Groot N.N."/>
        </authorList>
    </citation>
    <scope>NUCLEOTIDE SEQUENCE [LARGE SCALE GENOMIC DNA]</scope>
    <source>
        <strain evidence="1 2">DSM 12992</strain>
    </source>
</reference>
<dbReference type="Gene3D" id="3.40.50.1000">
    <property type="entry name" value="HAD superfamily/HAD-like"/>
    <property type="match status" value="1"/>
</dbReference>
<dbReference type="Pfam" id="PF08282">
    <property type="entry name" value="Hydrolase_3"/>
    <property type="match status" value="1"/>
</dbReference>